<dbReference type="GeneTree" id="ENSGT00940000165946"/>
<feature type="coiled-coil region" evidence="1">
    <location>
        <begin position="5"/>
        <end position="32"/>
    </location>
</feature>
<sequence length="247" mass="28368">MIMETTALRAQLTDLEEENLNLKTQIRKEVQEEYETLVQALFMTCLHIKEKLDENQLNLIQKVCELIGEVRAEGIANLKELKKTWGSARPDEGTKESLAKESIQSKKECLGIKLMAEQEVGLLRQQLLAVRQALTRAQTDNMRLWKQQNTQAQLLRELEHRVTQDSVTWQQLDILKTSSMEKLLEDVGQKEQQLQLLTEEAERASKLSQLQRKKMDRELQQVRPSQHTGHPPHLSPALTACLLAVIS</sequence>
<dbReference type="Proteomes" id="UP000694381">
    <property type="component" value="Unassembled WGS sequence"/>
</dbReference>
<keyword evidence="4" id="KW-1185">Reference proteome</keyword>
<feature type="region of interest" description="Disordered" evidence="2">
    <location>
        <begin position="205"/>
        <end position="234"/>
    </location>
</feature>
<evidence type="ECO:0000313" key="4">
    <source>
        <dbReference type="Proteomes" id="UP000694381"/>
    </source>
</evidence>
<evidence type="ECO:0000313" key="3">
    <source>
        <dbReference type="Ensembl" id="ENSNGAP00000026295.1"/>
    </source>
</evidence>
<dbReference type="PANTHER" id="PTHR33331:SF13">
    <property type="entry name" value="COILED-COIL DOMAIN CONTAINING 162"/>
    <property type="match status" value="1"/>
</dbReference>
<protein>
    <submittedName>
        <fullName evidence="3">Coiled-coil domain containing 162</fullName>
    </submittedName>
</protein>
<accession>A0A8C6RZ87</accession>
<dbReference type="Ensembl" id="ENSNGAT00000032023.1">
    <property type="protein sequence ID" value="ENSNGAP00000026295.1"/>
    <property type="gene ID" value="ENSNGAG00000023973.1"/>
</dbReference>
<name>A0A8C6RZ87_NANGA</name>
<dbReference type="PANTHER" id="PTHR33331">
    <property type="entry name" value="COILED-COIL DOMAIN-CONTAINING PROTEIN 162"/>
    <property type="match status" value="1"/>
</dbReference>
<reference evidence="3" key="1">
    <citation type="submission" date="2025-08" db="UniProtKB">
        <authorList>
            <consortium name="Ensembl"/>
        </authorList>
    </citation>
    <scope>IDENTIFICATION</scope>
</reference>
<dbReference type="AlphaFoldDB" id="A0A8C6RZ87"/>
<organism evidence="3 4">
    <name type="scientific">Nannospalax galili</name>
    <name type="common">Northern Israeli blind subterranean mole rat</name>
    <name type="synonym">Spalax galili</name>
    <dbReference type="NCBI Taxonomy" id="1026970"/>
    <lineage>
        <taxon>Eukaryota</taxon>
        <taxon>Metazoa</taxon>
        <taxon>Chordata</taxon>
        <taxon>Craniata</taxon>
        <taxon>Vertebrata</taxon>
        <taxon>Euteleostomi</taxon>
        <taxon>Mammalia</taxon>
        <taxon>Eutheria</taxon>
        <taxon>Euarchontoglires</taxon>
        <taxon>Glires</taxon>
        <taxon>Rodentia</taxon>
        <taxon>Myomorpha</taxon>
        <taxon>Muroidea</taxon>
        <taxon>Spalacidae</taxon>
        <taxon>Spalacinae</taxon>
        <taxon>Nannospalax</taxon>
    </lineage>
</organism>
<evidence type="ECO:0000256" key="1">
    <source>
        <dbReference type="SAM" id="Coils"/>
    </source>
</evidence>
<proteinExistence type="predicted"/>
<evidence type="ECO:0000256" key="2">
    <source>
        <dbReference type="SAM" id="MobiDB-lite"/>
    </source>
</evidence>
<reference evidence="3" key="2">
    <citation type="submission" date="2025-09" db="UniProtKB">
        <authorList>
            <consortium name="Ensembl"/>
        </authorList>
    </citation>
    <scope>IDENTIFICATION</scope>
</reference>
<gene>
    <name evidence="3" type="primary">LOC103749584</name>
</gene>
<dbReference type="InterPro" id="IPR040401">
    <property type="entry name" value="CCDC162"/>
</dbReference>
<keyword evidence="1" id="KW-0175">Coiled coil</keyword>